<dbReference type="Gene3D" id="3.20.20.30">
    <property type="entry name" value="Luciferase-like domain"/>
    <property type="match status" value="1"/>
</dbReference>
<dbReference type="NCBIfam" id="TIGR03557">
    <property type="entry name" value="F420_G6P_family"/>
    <property type="match status" value="1"/>
</dbReference>
<name>A0A852TUT3_9ACTN</name>
<keyword evidence="1" id="KW-0560">Oxidoreductase</keyword>
<accession>A0A852TUT3</accession>
<reference evidence="3 4" key="1">
    <citation type="submission" date="2020-07" db="EMBL/GenBank/DDBJ databases">
        <title>Sequencing the genomes of 1000 actinobacteria strains.</title>
        <authorList>
            <person name="Klenk H.-P."/>
        </authorList>
    </citation>
    <scope>NUCLEOTIDE SEQUENCE [LARGE SCALE GENOMIC DNA]</scope>
    <source>
        <strain evidence="3 4">CXB654</strain>
    </source>
</reference>
<dbReference type="PANTHER" id="PTHR43244:SF1">
    <property type="entry name" value="5,10-METHYLENETETRAHYDROMETHANOPTERIN REDUCTASE"/>
    <property type="match status" value="1"/>
</dbReference>
<comment type="caution">
    <text evidence="3">The sequence shown here is derived from an EMBL/GenBank/DDBJ whole genome shotgun (WGS) entry which is preliminary data.</text>
</comment>
<gene>
    <name evidence="3" type="ORF">HDA32_002561</name>
</gene>
<dbReference type="RefSeq" id="WP_179643381.1">
    <property type="nucleotide sequence ID" value="NZ_BAAAYY010000015.1"/>
</dbReference>
<dbReference type="InterPro" id="IPR019945">
    <property type="entry name" value="F420_G6P_DH-rel"/>
</dbReference>
<dbReference type="Pfam" id="PF00296">
    <property type="entry name" value="Bac_luciferase"/>
    <property type="match status" value="1"/>
</dbReference>
<proteinExistence type="predicted"/>
<dbReference type="AlphaFoldDB" id="A0A852TUT3"/>
<dbReference type="InterPro" id="IPR036661">
    <property type="entry name" value="Luciferase-like_sf"/>
</dbReference>
<dbReference type="CDD" id="cd01097">
    <property type="entry name" value="Tetrahydromethanopterin_reductase"/>
    <property type="match status" value="1"/>
</dbReference>
<keyword evidence="4" id="KW-1185">Reference proteome</keyword>
<feature type="domain" description="Luciferase-like" evidence="2">
    <location>
        <begin position="3"/>
        <end position="290"/>
    </location>
</feature>
<dbReference type="GO" id="GO:0016705">
    <property type="term" value="F:oxidoreductase activity, acting on paired donors, with incorporation or reduction of molecular oxygen"/>
    <property type="evidence" value="ECO:0007669"/>
    <property type="project" value="InterPro"/>
</dbReference>
<dbReference type="InterPro" id="IPR011251">
    <property type="entry name" value="Luciferase-like_dom"/>
</dbReference>
<dbReference type="EMBL" id="JACCCC010000001">
    <property type="protein sequence ID" value="NYE47441.1"/>
    <property type="molecule type" value="Genomic_DNA"/>
</dbReference>
<evidence type="ECO:0000256" key="1">
    <source>
        <dbReference type="ARBA" id="ARBA00023002"/>
    </source>
</evidence>
<dbReference type="InterPro" id="IPR050564">
    <property type="entry name" value="F420-G6PD/mer"/>
</dbReference>
<evidence type="ECO:0000313" key="4">
    <source>
        <dbReference type="Proteomes" id="UP000589036"/>
    </source>
</evidence>
<dbReference type="Proteomes" id="UP000589036">
    <property type="component" value="Unassembled WGS sequence"/>
</dbReference>
<evidence type="ECO:0000313" key="3">
    <source>
        <dbReference type="EMBL" id="NYE47441.1"/>
    </source>
</evidence>
<protein>
    <submittedName>
        <fullName evidence="3">G6PDH family F420-dependent oxidoreductase</fullName>
    </submittedName>
</protein>
<sequence>MSRFGYFLATEEHSPRELIRQARRAEEAGFEALWISDHYHPWLDVQGQSAFVWSVIGAIGEVTSLPIGTAVTCPMVRIHPAIVAQAAATSAAQVRGGFTLGVGTGEALNEHILGDPWPAAAERREMLEEAVEVMRELWTGKLVNHDGVHYKVDTARLYTLPEQAPQVYVSAFGDKAARMAGRIGDGLVLMGPDTSTIEVFRDSGGAGKPIQAGMKACWGSDAEEAARYACEKWPNDAIPGEASQLLPLPRHYEQLSGLITPERIAESMPCGPDPQRHLDALQEYVDAGIDDVYVGQVGHRQDDFFEFYGDEVLPELKKRR</sequence>
<dbReference type="SUPFAM" id="SSF51679">
    <property type="entry name" value="Bacterial luciferase-like"/>
    <property type="match status" value="1"/>
</dbReference>
<organism evidence="3 4">
    <name type="scientific">Spinactinospora alkalitolerans</name>
    <dbReference type="NCBI Taxonomy" id="687207"/>
    <lineage>
        <taxon>Bacteria</taxon>
        <taxon>Bacillati</taxon>
        <taxon>Actinomycetota</taxon>
        <taxon>Actinomycetes</taxon>
        <taxon>Streptosporangiales</taxon>
        <taxon>Nocardiopsidaceae</taxon>
        <taxon>Spinactinospora</taxon>
    </lineage>
</organism>
<evidence type="ECO:0000259" key="2">
    <source>
        <dbReference type="Pfam" id="PF00296"/>
    </source>
</evidence>
<dbReference type="PANTHER" id="PTHR43244">
    <property type="match status" value="1"/>
</dbReference>